<evidence type="ECO:0000313" key="1">
    <source>
        <dbReference type="EMBL" id="ATP57441.1"/>
    </source>
</evidence>
<protein>
    <recommendedName>
        <fullName evidence="3">Sulfotransferase family protein</fullName>
    </recommendedName>
</protein>
<accession>A0A2D1U754</accession>
<dbReference type="AlphaFoldDB" id="A0A2D1U754"/>
<gene>
    <name evidence="1" type="ORF">CPT03_13650</name>
</gene>
<dbReference type="Proteomes" id="UP000223749">
    <property type="component" value="Chromosome"/>
</dbReference>
<dbReference type="SUPFAM" id="SSF52540">
    <property type="entry name" value="P-loop containing nucleoside triphosphate hydrolases"/>
    <property type="match status" value="1"/>
</dbReference>
<sequence>MQGLEVKKFKSMYPHPLTNWIPYSLTYDPEGQWVLSWIDLQNRSITEPFFDQTIQISKWRNRERSVLSSLSDPDFLIAAAQGIPHLNPTAFIFHVSRCGSTLLTQAFCEDEENIVISEAPLLDEILRANEKDPNMIPEQQEKWFKAALNMMGQQRNFKESSYTIKLDSWHLHFYTQLRNWFPVTPFIFIFRTPEQVLASQEKRRGIHSVPGIINKALLGIDLTKAYFGDFNRYTADVIEQYYLRIINAHQDGHPLNFFADYGDGVRRMIFLYSNITGIMIKDEAKLKTRLTFHSKSPNEPFKEDIPPDSKFTYEHLSRAYRHLKELTASENHIPSCK</sequence>
<dbReference type="Gene3D" id="3.40.50.300">
    <property type="entry name" value="P-loop containing nucleotide triphosphate hydrolases"/>
    <property type="match status" value="1"/>
</dbReference>
<organism evidence="1 2">
    <name type="scientific">Pedobacter ginsengisoli</name>
    <dbReference type="NCBI Taxonomy" id="363852"/>
    <lineage>
        <taxon>Bacteria</taxon>
        <taxon>Pseudomonadati</taxon>
        <taxon>Bacteroidota</taxon>
        <taxon>Sphingobacteriia</taxon>
        <taxon>Sphingobacteriales</taxon>
        <taxon>Sphingobacteriaceae</taxon>
        <taxon>Pedobacter</taxon>
    </lineage>
</organism>
<reference evidence="1 2" key="1">
    <citation type="submission" date="2017-10" db="EMBL/GenBank/DDBJ databases">
        <title>Whole genome of Pedobacter ginsengisoli T01R-27 isolated from tomato rhizosphere.</title>
        <authorList>
            <person name="Weon H.-Y."/>
            <person name="Lee S.A."/>
            <person name="Sang M.K."/>
            <person name="Song J."/>
        </authorList>
    </citation>
    <scope>NUCLEOTIDE SEQUENCE [LARGE SCALE GENOMIC DNA]</scope>
    <source>
        <strain evidence="1 2">T01R-27</strain>
    </source>
</reference>
<proteinExistence type="predicted"/>
<keyword evidence="2" id="KW-1185">Reference proteome</keyword>
<evidence type="ECO:0008006" key="3">
    <source>
        <dbReference type="Google" id="ProtNLM"/>
    </source>
</evidence>
<dbReference type="KEGG" id="pgs:CPT03_13650"/>
<dbReference type="InterPro" id="IPR027417">
    <property type="entry name" value="P-loop_NTPase"/>
</dbReference>
<dbReference type="EMBL" id="CP024091">
    <property type="protein sequence ID" value="ATP57441.1"/>
    <property type="molecule type" value="Genomic_DNA"/>
</dbReference>
<name>A0A2D1U754_9SPHI</name>
<evidence type="ECO:0000313" key="2">
    <source>
        <dbReference type="Proteomes" id="UP000223749"/>
    </source>
</evidence>